<dbReference type="PANTHER" id="PTHR13015">
    <property type="entry name" value="PROTEIN AD-016-RELATED"/>
    <property type="match status" value="1"/>
</dbReference>
<evidence type="ECO:0000313" key="5">
    <source>
        <dbReference type="Proteomes" id="UP000694414"/>
    </source>
</evidence>
<dbReference type="GO" id="GO:0071203">
    <property type="term" value="C:WASH complex"/>
    <property type="evidence" value="ECO:0007669"/>
    <property type="project" value="InterPro"/>
</dbReference>
<name>A0A8C9DT66_PROSS</name>
<evidence type="ECO:0000256" key="3">
    <source>
        <dbReference type="ARBA" id="ARBA00030721"/>
    </source>
</evidence>
<dbReference type="InterPro" id="IPR019309">
    <property type="entry name" value="WASHC3"/>
</dbReference>
<evidence type="ECO:0000256" key="2">
    <source>
        <dbReference type="ARBA" id="ARBA00013578"/>
    </source>
</evidence>
<accession>A0A8C9DT66</accession>
<keyword evidence="5" id="KW-1185">Reference proteome</keyword>
<dbReference type="Proteomes" id="UP000694414">
    <property type="component" value="Unplaced"/>
</dbReference>
<evidence type="ECO:0000256" key="1">
    <source>
        <dbReference type="ARBA" id="ARBA00006290"/>
    </source>
</evidence>
<reference evidence="4" key="1">
    <citation type="submission" date="2025-08" db="UniProtKB">
        <authorList>
            <consortium name="Ensembl"/>
        </authorList>
    </citation>
    <scope>IDENTIFICATION</scope>
</reference>
<comment type="similarity">
    <text evidence="1">Belongs to the CCDC53 family.</text>
</comment>
<dbReference type="PANTHER" id="PTHR13015:SF0">
    <property type="entry name" value="WASH COMPLEX SUBUNIT 3"/>
    <property type="match status" value="1"/>
</dbReference>
<dbReference type="Ensembl" id="ENSPSMT00000036613.1">
    <property type="protein sequence ID" value="ENSPSMP00000031721.1"/>
    <property type="gene ID" value="ENSPSMG00000022016.1"/>
</dbReference>
<dbReference type="Pfam" id="PF10152">
    <property type="entry name" value="CCDC53"/>
    <property type="match status" value="1"/>
</dbReference>
<sequence>MRTPSSFNNIFCYILKIMSSGKLLWVPDIQQNRTVVFLNHFVVYTVQFLNCFSMVCEECYISLLKIISAERQDGKDTMSQNFSLRRSFR</sequence>
<reference evidence="4" key="2">
    <citation type="submission" date="2025-09" db="UniProtKB">
        <authorList>
            <consortium name="Ensembl"/>
        </authorList>
    </citation>
    <scope>IDENTIFICATION</scope>
</reference>
<evidence type="ECO:0000313" key="4">
    <source>
        <dbReference type="Ensembl" id="ENSPSMP00000031721.1"/>
    </source>
</evidence>
<dbReference type="GO" id="GO:0006887">
    <property type="term" value="P:exocytosis"/>
    <property type="evidence" value="ECO:0007669"/>
    <property type="project" value="TreeGrafter"/>
</dbReference>
<dbReference type="GO" id="GO:0030041">
    <property type="term" value="P:actin filament polymerization"/>
    <property type="evidence" value="ECO:0007669"/>
    <property type="project" value="TreeGrafter"/>
</dbReference>
<proteinExistence type="inferred from homology"/>
<dbReference type="GeneTree" id="ENSGT00940000168691"/>
<organism evidence="4 5">
    <name type="scientific">Prolemur simus</name>
    <name type="common">Greater bamboo lemur</name>
    <name type="synonym">Hapalemur simus</name>
    <dbReference type="NCBI Taxonomy" id="1328070"/>
    <lineage>
        <taxon>Eukaryota</taxon>
        <taxon>Metazoa</taxon>
        <taxon>Chordata</taxon>
        <taxon>Craniata</taxon>
        <taxon>Vertebrata</taxon>
        <taxon>Euteleostomi</taxon>
        <taxon>Mammalia</taxon>
        <taxon>Eutheria</taxon>
        <taxon>Euarchontoglires</taxon>
        <taxon>Primates</taxon>
        <taxon>Strepsirrhini</taxon>
        <taxon>Lemuriformes</taxon>
        <taxon>Lemuridae</taxon>
        <taxon>Prolemur</taxon>
    </lineage>
</organism>
<dbReference type="AlphaFoldDB" id="A0A8C9DT66"/>
<protein>
    <recommendedName>
        <fullName evidence="2">WASH complex subunit 3</fullName>
    </recommendedName>
    <alternativeName>
        <fullName evidence="3">Coiled-coil domain-containing protein 53</fullName>
    </alternativeName>
</protein>